<evidence type="ECO:0000313" key="1">
    <source>
        <dbReference type="EMBL" id="KAK9739059.1"/>
    </source>
</evidence>
<sequence length="169" mass="19106">MSQGESAPTEDLIENIISPSTYLICFHFKSKTQIKERFSKARMCCIGPTRNGSKVIAERLQSRSNNKYSNYEAYVGQESDALPPMMATYCQKIIHDALFEAKYGQLTAQSRIVTGFQTNPTNPQHFNVLSKIPPTNPQHFNVLSKIPDYNQSSTWQPPSTAAYYTNFIP</sequence>
<protein>
    <submittedName>
        <fullName evidence="1">Uncharacterized protein</fullName>
    </submittedName>
</protein>
<dbReference type="Proteomes" id="UP001458880">
    <property type="component" value="Unassembled WGS sequence"/>
</dbReference>
<name>A0AAW1LZ31_POPJA</name>
<accession>A0AAW1LZ31</accession>
<proteinExistence type="predicted"/>
<organism evidence="1 2">
    <name type="scientific">Popillia japonica</name>
    <name type="common">Japanese beetle</name>
    <dbReference type="NCBI Taxonomy" id="7064"/>
    <lineage>
        <taxon>Eukaryota</taxon>
        <taxon>Metazoa</taxon>
        <taxon>Ecdysozoa</taxon>
        <taxon>Arthropoda</taxon>
        <taxon>Hexapoda</taxon>
        <taxon>Insecta</taxon>
        <taxon>Pterygota</taxon>
        <taxon>Neoptera</taxon>
        <taxon>Endopterygota</taxon>
        <taxon>Coleoptera</taxon>
        <taxon>Polyphaga</taxon>
        <taxon>Scarabaeiformia</taxon>
        <taxon>Scarabaeidae</taxon>
        <taxon>Rutelinae</taxon>
        <taxon>Popillia</taxon>
    </lineage>
</organism>
<evidence type="ECO:0000313" key="2">
    <source>
        <dbReference type="Proteomes" id="UP001458880"/>
    </source>
</evidence>
<dbReference type="AlphaFoldDB" id="A0AAW1LZ31"/>
<gene>
    <name evidence="1" type="ORF">QE152_g9347</name>
</gene>
<comment type="caution">
    <text evidence="1">The sequence shown here is derived from an EMBL/GenBank/DDBJ whole genome shotgun (WGS) entry which is preliminary data.</text>
</comment>
<keyword evidence="2" id="KW-1185">Reference proteome</keyword>
<reference evidence="1 2" key="1">
    <citation type="journal article" date="2024" name="BMC Genomics">
        <title>De novo assembly and annotation of Popillia japonica's genome with initial clues to its potential as an invasive pest.</title>
        <authorList>
            <person name="Cucini C."/>
            <person name="Boschi S."/>
            <person name="Funari R."/>
            <person name="Cardaioli E."/>
            <person name="Iannotti N."/>
            <person name="Marturano G."/>
            <person name="Paoli F."/>
            <person name="Bruttini M."/>
            <person name="Carapelli A."/>
            <person name="Frati F."/>
            <person name="Nardi F."/>
        </authorList>
    </citation>
    <scope>NUCLEOTIDE SEQUENCE [LARGE SCALE GENOMIC DNA]</scope>
    <source>
        <strain evidence="1">DMR45628</strain>
    </source>
</reference>
<dbReference type="EMBL" id="JASPKY010000079">
    <property type="protein sequence ID" value="KAK9739059.1"/>
    <property type="molecule type" value="Genomic_DNA"/>
</dbReference>